<gene>
    <name evidence="2" type="ORF">H6G83_30375</name>
</gene>
<feature type="domain" description="N-acetyltransferase" evidence="1">
    <location>
        <begin position="6"/>
        <end position="165"/>
    </location>
</feature>
<evidence type="ECO:0000313" key="2">
    <source>
        <dbReference type="EMBL" id="MBD2504857.1"/>
    </source>
</evidence>
<keyword evidence="3" id="KW-1185">Reference proteome</keyword>
<dbReference type="CDD" id="cd04301">
    <property type="entry name" value="NAT_SF"/>
    <property type="match status" value="1"/>
</dbReference>
<dbReference type="Pfam" id="PF00583">
    <property type="entry name" value="Acetyltransf_1"/>
    <property type="match status" value="1"/>
</dbReference>
<accession>A0ABR8DCD0</accession>
<dbReference type="SUPFAM" id="SSF55729">
    <property type="entry name" value="Acyl-CoA N-acyltransferases (Nat)"/>
    <property type="match status" value="1"/>
</dbReference>
<dbReference type="RefSeq" id="WP_190479070.1">
    <property type="nucleotide sequence ID" value="NZ_JACJSG010000062.1"/>
</dbReference>
<dbReference type="Proteomes" id="UP000661112">
    <property type="component" value="Unassembled WGS sequence"/>
</dbReference>
<sequence>MCSFDIVIDQANEADVTGIVELAQANDPEHGGMLLGRLETEAVSTTISQMPSIVARKDHQVVGFLLTWPKASVQIPIIATMLQVYPGNKDAYLYGPICVEETMRGQGIAAAMFAKLKNLLPQRQGILFIKAHNEPSLRAHQKMGMCQIAEFTYENTRFLVFAYDG</sequence>
<dbReference type="EMBL" id="JACJSG010000062">
    <property type="protein sequence ID" value="MBD2504857.1"/>
    <property type="molecule type" value="Genomic_DNA"/>
</dbReference>
<dbReference type="PROSITE" id="PS51186">
    <property type="entry name" value="GNAT"/>
    <property type="match status" value="1"/>
</dbReference>
<evidence type="ECO:0000313" key="3">
    <source>
        <dbReference type="Proteomes" id="UP000661112"/>
    </source>
</evidence>
<protein>
    <submittedName>
        <fullName evidence="2">GNAT family N-acetyltransferase</fullName>
    </submittedName>
</protein>
<dbReference type="InterPro" id="IPR016181">
    <property type="entry name" value="Acyl_CoA_acyltransferase"/>
</dbReference>
<dbReference type="Gene3D" id="3.40.630.30">
    <property type="match status" value="1"/>
</dbReference>
<proteinExistence type="predicted"/>
<evidence type="ECO:0000259" key="1">
    <source>
        <dbReference type="PROSITE" id="PS51186"/>
    </source>
</evidence>
<comment type="caution">
    <text evidence="2">The sequence shown here is derived from an EMBL/GenBank/DDBJ whole genome shotgun (WGS) entry which is preliminary data.</text>
</comment>
<reference evidence="2 3" key="1">
    <citation type="journal article" date="2020" name="ISME J.">
        <title>Comparative genomics reveals insights into cyanobacterial evolution and habitat adaptation.</title>
        <authorList>
            <person name="Chen M.Y."/>
            <person name="Teng W.K."/>
            <person name="Zhao L."/>
            <person name="Hu C.X."/>
            <person name="Zhou Y.K."/>
            <person name="Han B.P."/>
            <person name="Song L.R."/>
            <person name="Shu W.S."/>
        </authorList>
    </citation>
    <scope>NUCLEOTIDE SEQUENCE [LARGE SCALE GENOMIC DNA]</scope>
    <source>
        <strain evidence="2 3">FACHB-119</strain>
    </source>
</reference>
<dbReference type="InterPro" id="IPR000182">
    <property type="entry name" value="GNAT_dom"/>
</dbReference>
<organism evidence="2 3">
    <name type="scientific">Anabaena azotica FACHB-119</name>
    <dbReference type="NCBI Taxonomy" id="947527"/>
    <lineage>
        <taxon>Bacteria</taxon>
        <taxon>Bacillati</taxon>
        <taxon>Cyanobacteriota</taxon>
        <taxon>Cyanophyceae</taxon>
        <taxon>Nostocales</taxon>
        <taxon>Nostocaceae</taxon>
        <taxon>Anabaena</taxon>
        <taxon>Anabaena azotica</taxon>
    </lineage>
</organism>
<name>A0ABR8DCD0_9NOST</name>